<evidence type="ECO:0000256" key="2">
    <source>
        <dbReference type="SAM" id="MobiDB-lite"/>
    </source>
</evidence>
<dbReference type="PANTHER" id="PTHR44360">
    <property type="entry name" value="DNAJ HOMOLOG SUBFAMILY B MEMBER 9"/>
    <property type="match status" value="1"/>
</dbReference>
<evidence type="ECO:0000313" key="4">
    <source>
        <dbReference type="EMBL" id="XBH16238.1"/>
    </source>
</evidence>
<dbReference type="GO" id="GO:0051787">
    <property type="term" value="F:misfolded protein binding"/>
    <property type="evidence" value="ECO:0007669"/>
    <property type="project" value="TreeGrafter"/>
</dbReference>
<feature type="region of interest" description="Disordered" evidence="2">
    <location>
        <begin position="216"/>
        <end position="248"/>
    </location>
</feature>
<dbReference type="EMBL" id="CP121196">
    <property type="protein sequence ID" value="XBH16238.1"/>
    <property type="molecule type" value="Genomic_DNA"/>
</dbReference>
<dbReference type="InterPro" id="IPR018253">
    <property type="entry name" value="DnaJ_domain_CS"/>
</dbReference>
<dbReference type="PROSITE" id="PS50076">
    <property type="entry name" value="DNAJ_2"/>
    <property type="match status" value="1"/>
</dbReference>
<keyword evidence="1" id="KW-0143">Chaperone</keyword>
<dbReference type="InterPro" id="IPR051948">
    <property type="entry name" value="Hsp70_co-chaperone_J-domain"/>
</dbReference>
<dbReference type="GO" id="GO:0036503">
    <property type="term" value="P:ERAD pathway"/>
    <property type="evidence" value="ECO:0007669"/>
    <property type="project" value="TreeGrafter"/>
</dbReference>
<dbReference type="InterPro" id="IPR036869">
    <property type="entry name" value="J_dom_sf"/>
</dbReference>
<organism evidence="4">
    <name type="scientific">Telmatobacter sp. DSM 110680</name>
    <dbReference type="NCBI Taxonomy" id="3036704"/>
    <lineage>
        <taxon>Bacteria</taxon>
        <taxon>Pseudomonadati</taxon>
        <taxon>Acidobacteriota</taxon>
        <taxon>Terriglobia</taxon>
        <taxon>Terriglobales</taxon>
        <taxon>Acidobacteriaceae</taxon>
        <taxon>Telmatobacter</taxon>
    </lineage>
</organism>
<dbReference type="InterPro" id="IPR001623">
    <property type="entry name" value="DnaJ_domain"/>
</dbReference>
<name>A0AAU7DEW2_9BACT</name>
<dbReference type="SMART" id="SM00271">
    <property type="entry name" value="DnaJ"/>
    <property type="match status" value="1"/>
</dbReference>
<protein>
    <submittedName>
        <fullName evidence="4">DnaJ domain-containing protein</fullName>
    </submittedName>
</protein>
<dbReference type="CDD" id="cd06257">
    <property type="entry name" value="DnaJ"/>
    <property type="match status" value="1"/>
</dbReference>
<dbReference type="GO" id="GO:0051087">
    <property type="term" value="F:protein-folding chaperone binding"/>
    <property type="evidence" value="ECO:0007669"/>
    <property type="project" value="TreeGrafter"/>
</dbReference>
<dbReference type="PROSITE" id="PS00636">
    <property type="entry name" value="DNAJ_1"/>
    <property type="match status" value="1"/>
</dbReference>
<feature type="domain" description="J" evidence="3">
    <location>
        <begin position="8"/>
        <end position="71"/>
    </location>
</feature>
<gene>
    <name evidence="4" type="ORF">P8935_16875</name>
</gene>
<dbReference type="Gene3D" id="1.10.287.110">
    <property type="entry name" value="DnaJ domain"/>
    <property type="match status" value="1"/>
</dbReference>
<dbReference type="SUPFAM" id="SSF46565">
    <property type="entry name" value="Chaperone J-domain"/>
    <property type="match status" value="1"/>
</dbReference>
<dbReference type="RefSeq" id="WP_348261465.1">
    <property type="nucleotide sequence ID" value="NZ_CP121196.1"/>
</dbReference>
<reference evidence="4" key="1">
    <citation type="submission" date="2023-03" db="EMBL/GenBank/DDBJ databases">
        <title>Edaphobacter sp.</title>
        <authorList>
            <person name="Huber K.J."/>
            <person name="Papendorf J."/>
            <person name="Pilke C."/>
            <person name="Bunk B."/>
            <person name="Sproeer C."/>
            <person name="Pester M."/>
        </authorList>
    </citation>
    <scope>NUCLEOTIDE SEQUENCE</scope>
    <source>
        <strain evidence="4">DSM 110680</strain>
    </source>
</reference>
<proteinExistence type="predicted"/>
<accession>A0AAU7DEW2</accession>
<dbReference type="PANTHER" id="PTHR44360:SF1">
    <property type="entry name" value="DNAJ HOMOLOG SUBFAMILY B MEMBER 9"/>
    <property type="match status" value="1"/>
</dbReference>
<evidence type="ECO:0000259" key="3">
    <source>
        <dbReference type="PROSITE" id="PS50076"/>
    </source>
</evidence>
<sequence>MLEPKKLDFYELLQVSRTAEPDTIHRVYRFFAARYHPDNAVSSDPEKFALLRLAYETLSDPHRRAEYDASNGRASGDHPPLSTTIDFMDDMEGERNRRLAVLAVLYYRRRANPYSPVVSLAEVEAHMGFPRDFLDFTTWYLLRKNYITRADNSDFALTVEGVEFVETGRVQIPILNKLLTDGSLQIPREKEKPEATATEHCERELFRSEHYLGNSDSSPSFTGDAGQTLPSPAQDALDTASAPDPNPSCEMPDIFACLKPATDDFDIDAIREAVTGKLRKTTVAPVAA</sequence>
<dbReference type="Pfam" id="PF00226">
    <property type="entry name" value="DnaJ"/>
    <property type="match status" value="1"/>
</dbReference>
<dbReference type="PRINTS" id="PR00625">
    <property type="entry name" value="JDOMAIN"/>
</dbReference>
<dbReference type="AlphaFoldDB" id="A0AAU7DEW2"/>
<evidence type="ECO:0000256" key="1">
    <source>
        <dbReference type="ARBA" id="ARBA00023186"/>
    </source>
</evidence>